<name>A0A0H2MM44_VARPD</name>
<dbReference type="SUPFAM" id="SSF52833">
    <property type="entry name" value="Thioredoxin-like"/>
    <property type="match status" value="1"/>
</dbReference>
<evidence type="ECO:0000313" key="3">
    <source>
        <dbReference type="Proteomes" id="UP000035170"/>
    </source>
</evidence>
<dbReference type="EMBL" id="JZWI01000005">
    <property type="protein sequence ID" value="KLN57850.1"/>
    <property type="molecule type" value="Genomic_DNA"/>
</dbReference>
<dbReference type="Pfam" id="PF13417">
    <property type="entry name" value="GST_N_3"/>
    <property type="match status" value="1"/>
</dbReference>
<keyword evidence="3" id="KW-1185">Reference proteome</keyword>
<comment type="caution">
    <text evidence="2">The sequence shown here is derived from an EMBL/GenBank/DDBJ whole genome shotgun (WGS) entry which is preliminary data.</text>
</comment>
<dbReference type="PATRIC" id="fig|34073.19.peg.873"/>
<dbReference type="CDD" id="cd00299">
    <property type="entry name" value="GST_C_family"/>
    <property type="match status" value="1"/>
</dbReference>
<organism evidence="2 3">
    <name type="scientific">Variovorax paradoxus</name>
    <dbReference type="NCBI Taxonomy" id="34073"/>
    <lineage>
        <taxon>Bacteria</taxon>
        <taxon>Pseudomonadati</taxon>
        <taxon>Pseudomonadota</taxon>
        <taxon>Betaproteobacteria</taxon>
        <taxon>Burkholderiales</taxon>
        <taxon>Comamonadaceae</taxon>
        <taxon>Variovorax</taxon>
    </lineage>
</organism>
<gene>
    <name evidence="2" type="ORF">VPARA_08610</name>
</gene>
<dbReference type="Proteomes" id="UP000035170">
    <property type="component" value="Unassembled WGS sequence"/>
</dbReference>
<dbReference type="InterPro" id="IPR036249">
    <property type="entry name" value="Thioredoxin-like_sf"/>
</dbReference>
<dbReference type="Gene3D" id="3.40.30.110">
    <property type="match status" value="2"/>
</dbReference>
<dbReference type="InterPro" id="IPR050983">
    <property type="entry name" value="GST_Omega/HSP26"/>
</dbReference>
<proteinExistence type="predicted"/>
<dbReference type="RefSeq" id="WP_047783437.1">
    <property type="nucleotide sequence ID" value="NZ_JZWI01000005.1"/>
</dbReference>
<reference evidence="2 3" key="1">
    <citation type="submission" date="2015-03" db="EMBL/GenBank/DDBJ databases">
        <title>Genome sequence of Variovorax paradoxus TBEA6.</title>
        <authorList>
            <person name="Poehlein A."/>
            <person name="Schuldes J."/>
            <person name="Wuebbeler J.H."/>
            <person name="Hiessl S."/>
            <person name="Steinbuechel A."/>
            <person name="Daniel R."/>
        </authorList>
    </citation>
    <scope>NUCLEOTIDE SEQUENCE [LARGE SCALE GENOMIC DNA]</scope>
    <source>
        <strain evidence="2 3">TBEA6</strain>
    </source>
</reference>
<dbReference type="CDD" id="cd00570">
    <property type="entry name" value="GST_N_family"/>
    <property type="match status" value="1"/>
</dbReference>
<accession>A0A0H2MM44</accession>
<dbReference type="Pfam" id="PF13410">
    <property type="entry name" value="GST_C_2"/>
    <property type="match status" value="1"/>
</dbReference>
<dbReference type="InterPro" id="IPR004045">
    <property type="entry name" value="Glutathione_S-Trfase_N"/>
</dbReference>
<dbReference type="InterPro" id="IPR036282">
    <property type="entry name" value="Glutathione-S-Trfase_C_sf"/>
</dbReference>
<dbReference type="PANTHER" id="PTHR43968:SF6">
    <property type="entry name" value="GLUTATHIONE S-TRANSFERASE OMEGA"/>
    <property type="match status" value="1"/>
</dbReference>
<protein>
    <recommendedName>
        <fullName evidence="1">GST N-terminal domain-containing protein</fullName>
    </recommendedName>
</protein>
<dbReference type="SUPFAM" id="SSF47616">
    <property type="entry name" value="GST C-terminal domain-like"/>
    <property type="match status" value="1"/>
</dbReference>
<dbReference type="PROSITE" id="PS50404">
    <property type="entry name" value="GST_NTER"/>
    <property type="match status" value="1"/>
</dbReference>
<dbReference type="PANTHER" id="PTHR43968">
    <property type="match status" value="1"/>
</dbReference>
<dbReference type="AlphaFoldDB" id="A0A0H2MM44"/>
<dbReference type="GO" id="GO:0005737">
    <property type="term" value="C:cytoplasm"/>
    <property type="evidence" value="ECO:0007669"/>
    <property type="project" value="TreeGrafter"/>
</dbReference>
<feature type="domain" description="GST N-terminal" evidence="1">
    <location>
        <begin position="2"/>
        <end position="81"/>
    </location>
</feature>
<evidence type="ECO:0000259" key="1">
    <source>
        <dbReference type="PROSITE" id="PS50404"/>
    </source>
</evidence>
<evidence type="ECO:0000313" key="2">
    <source>
        <dbReference type="EMBL" id="KLN57850.1"/>
    </source>
</evidence>
<sequence length="313" mass="34350">MADLILHHYNTSPFSEKVRLILGAKRLPWKSVLIPAIMPKPDVEVLTGGYRKTPFLQIGSDMYCDSALIADVLEHLQPEATLYPEPEKGMSRILAQWADTTLFWAAMAWNLQPKGAAEVFAKAPPEVAKAFGEDRGKMSAGNMARLRPADAAGAYKSYLRRLSDMLDDKPYLLGEAPCIADFSAYHPLWYTRRIDSVRGILDLTPAVVDWMDRMAAIGHGTTEKSSAEEAIAIAKAATPHTLLTDSTFQDDHGIALGSAVTVRAESFGLEETPGTLVAATRTHYTLERSSERVGTVHVHFPRIGYVLKKAEAA</sequence>